<accession>A0A812JMQ8</accession>
<sequence length="1718" mass="188785">MASLALQANGDEARYWGLAATEASANGYYEPLPQAPFYLDFFESADGTGEALPADEVYVQGLISPGVKIEQSNRGRHFLQYKPNQQNWGVSWTEHQVPLIYRDLGSEKVIRSARHGARPNHVPQEALIVASNDGIVWYARFRATGDSARELINQPVQCKDPLFVPEPEEGSEDEVLPMRKHALWVGGDSVKSFWGRNPFEARLNKSLVDGKWHSIMSTFDGVTQKLWVDHTLLAMKGAKNFLSILQTSNFCVGSREDGEEAFPGELRNLQIFAEAKTPGSVQADMNLALVGTSSMSSTLNVGTEGALNDGSLESRAISVDEKNPWVQVDLGSPMPIGRIQLENVDVDQCASRLFLGTECSWDYDIGNYSAADQGANIGISLTPCEGDVCGGVICTRITGSNRNGTGQTYAGNCQGRHGRYVYVQLPGASRILDLRELRIFKAASAASVGETVLCADGSTSCSGDVCCPGFEATGFKSYPCPSAHDTFMTCQIKTKVTNALANVSRQESDDQLEENLTLNATVAAAPEGKRVFVPMDGGVGRACRGAHPQDWRGSYVVKHRGRSLEMCKLICRSHPLCQGIEYNDDCEMWVRAEGIGASVAYEGQARFSTCLRLVPQDLAPETRFTSQQGRKCRKKPYTMDQAAGCNGWKGLTIEGCKEKCRMNSIAEKCPAKLCAAAVFFTSSGFCHLYDDCEETEPDRSALLLQREVTALQAWPGLVAKGEEVNLNPGMFDFGAGPQSFSILVGLSNVKLKKIQGEVQGPILSKLSTGRGQRYWSDARGWEFGVIYDKKCRCRLLRFVFRTASGHTFFGYGTTPLTGAEVEVAMSFDAKDFKITMWVNGKEEKVGQRPQWYRNRFAGDFSSRAKLTIGRRSGGSWLFEGPLEFVTAWGRRESQLFNAVLYRGVLEDKDFAGVEVTALKRQFVGVGKTLNDDWIQVRSSLLERSKAGGRRAAGNWSEAVPCKGCSRYTQHRVGGVCQYDKSKSVCAVCMPPDEGVFNCQCGRRFPHTCVPCGKEDLCSSLANEPPLELGRATMHGVSFHLTCQSSGTVRLQAQVVAPYGGSDVFYLSMGGCPSWRWFLHSGWGTNCAEDDSCAYQDEPRWSTESEPCKLREGKHFVTFRPSHPGDLKLTRLRLSSGSDFCSFEPLPPETTTTTTTYTSPPYLQGACPSEAEDATDFNNCPFRYYVMEVLSTAGDEAAWKIGELRLYYLNARGRLQKFPSSDVRAELIQDDAETRGCEASNASNAFDLSVFSGLCSPNRMIKLRLDLGRGVAITKYTVVRQKLWGSVDGATASDMTSLSTAVKLSDVSEAHFPSARWMCDPPWSLPRKRGYHCMATTTTTTTEQVEVMTSTTTTTTPMVKKDRCFYRYYALQVLQANDEKAATWQLAEVELRQNGKALLLPKSRGSAWFVHGRASRPSPDLLDGTEAFNVLDGNLATVAQPDGGFSANYTSLQLALGQRVRVARSSSTFDYAAPHFCMDNDEDTRCSTAWNGGSGELNPWWQVDLGIREAVEIVALLSHPDGCEARYGVDVGDLCTPTGAVVSISDVSCAGHTCPGEPCGKLEVKGKDNWYYVSCEGKVGRYVQVQLKGQRVLNFREFRLLDKDMLTDVDLPQPSQKSAMDYFVRADRNGYYDTRCHENLASTIRGSSKEKLEECAQACLNHGDCGGFSDYSGMACVAGRDSLCIIVQQNNISNRPVSKLTQFPPISLSALSDAGNIHR</sequence>
<name>A0A812JMQ8_9DINO</name>
<dbReference type="Gene3D" id="2.60.120.260">
    <property type="entry name" value="Galactose-binding domain-like"/>
    <property type="match status" value="2"/>
</dbReference>
<dbReference type="OrthoDB" id="547680at2759"/>
<gene>
    <name evidence="1" type="ORF">SNAT2548_LOCUS7235</name>
</gene>
<dbReference type="PANTHER" id="PTHR45713">
    <property type="entry name" value="FTP DOMAIN-CONTAINING PROTEIN"/>
    <property type="match status" value="1"/>
</dbReference>
<dbReference type="SUPFAM" id="SSF49785">
    <property type="entry name" value="Galactose-binding domain-like"/>
    <property type="match status" value="2"/>
</dbReference>
<organism evidence="1 2">
    <name type="scientific">Symbiodinium natans</name>
    <dbReference type="NCBI Taxonomy" id="878477"/>
    <lineage>
        <taxon>Eukaryota</taxon>
        <taxon>Sar</taxon>
        <taxon>Alveolata</taxon>
        <taxon>Dinophyceae</taxon>
        <taxon>Suessiales</taxon>
        <taxon>Symbiodiniaceae</taxon>
        <taxon>Symbiodinium</taxon>
    </lineage>
</organism>
<dbReference type="SUPFAM" id="SSF49899">
    <property type="entry name" value="Concanavalin A-like lectins/glucanases"/>
    <property type="match status" value="1"/>
</dbReference>
<dbReference type="PANTHER" id="PTHR45713:SF6">
    <property type="entry name" value="F5_8 TYPE C DOMAIN-CONTAINING PROTEIN"/>
    <property type="match status" value="1"/>
</dbReference>
<evidence type="ECO:0000313" key="2">
    <source>
        <dbReference type="Proteomes" id="UP000604046"/>
    </source>
</evidence>
<dbReference type="Gene3D" id="2.60.120.200">
    <property type="match status" value="1"/>
</dbReference>
<dbReference type="InterPro" id="IPR013320">
    <property type="entry name" value="ConA-like_dom_sf"/>
</dbReference>
<keyword evidence="2" id="KW-1185">Reference proteome</keyword>
<dbReference type="InterPro" id="IPR008979">
    <property type="entry name" value="Galactose-bd-like_sf"/>
</dbReference>
<dbReference type="EMBL" id="CAJNDS010000501">
    <property type="protein sequence ID" value="CAE7212712.1"/>
    <property type="molecule type" value="Genomic_DNA"/>
</dbReference>
<comment type="caution">
    <text evidence="1">The sequence shown here is derived from an EMBL/GenBank/DDBJ whole genome shotgun (WGS) entry which is preliminary data.</text>
</comment>
<dbReference type="Proteomes" id="UP000604046">
    <property type="component" value="Unassembled WGS sequence"/>
</dbReference>
<reference evidence="1" key="1">
    <citation type="submission" date="2021-02" db="EMBL/GenBank/DDBJ databases">
        <authorList>
            <person name="Dougan E. K."/>
            <person name="Rhodes N."/>
            <person name="Thang M."/>
            <person name="Chan C."/>
        </authorList>
    </citation>
    <scope>NUCLEOTIDE SEQUENCE</scope>
</reference>
<protein>
    <submittedName>
        <fullName evidence="1">Uncharacterized protein</fullName>
    </submittedName>
</protein>
<proteinExistence type="predicted"/>
<dbReference type="InterPro" id="IPR051941">
    <property type="entry name" value="BG_Antigen-Binding_Lectin"/>
</dbReference>
<evidence type="ECO:0000313" key="1">
    <source>
        <dbReference type="EMBL" id="CAE7212712.1"/>
    </source>
</evidence>